<dbReference type="InterPro" id="IPR011008">
    <property type="entry name" value="Dimeric_a/b-barrel"/>
</dbReference>
<dbReference type="InterPro" id="IPR008000">
    <property type="entry name" value="Rham/fucose_mutarotase"/>
</dbReference>
<dbReference type="Proteomes" id="UP001214250">
    <property type="component" value="Chromosome 2"/>
</dbReference>
<evidence type="ECO:0000256" key="1">
    <source>
        <dbReference type="SAM" id="SignalP"/>
    </source>
</evidence>
<name>A0ABY7VZ43_9BACT</name>
<proteinExistence type="predicted"/>
<reference evidence="2 3" key="1">
    <citation type="submission" date="2023-02" db="EMBL/GenBank/DDBJ databases">
        <title>Genome sequence of Lentisphaera profundi SAORIC-696.</title>
        <authorList>
            <person name="Kim e."/>
            <person name="Cho J.-C."/>
            <person name="Choi A."/>
            <person name="Kang I."/>
        </authorList>
    </citation>
    <scope>NUCLEOTIDE SEQUENCE [LARGE SCALE GENOMIC DNA]</scope>
    <source>
        <strain evidence="2 3">SAORIC-696</strain>
    </source>
</reference>
<keyword evidence="3" id="KW-1185">Reference proteome</keyword>
<feature type="signal peptide" evidence="1">
    <location>
        <begin position="1"/>
        <end position="24"/>
    </location>
</feature>
<dbReference type="PANTHER" id="PTHR34389:SF2">
    <property type="entry name" value="L-RHAMNOSE MUTAROTASE"/>
    <property type="match status" value="1"/>
</dbReference>
<sequence>MKKMITSAFALAALASCSSQKPSASENTEPTKVAAIYGATNPKVSEDTQCIRYFGSVVELKGEKEKLYRELHADVWAEVIAAIAKANIRNYHIYLTELQGKKYLFSYFEYHGKDMDKDFESMAEDKTTREKWWPITDDCQQRIPGTAEDSQWMNLESLMHIK</sequence>
<keyword evidence="1" id="KW-0732">Signal</keyword>
<protein>
    <submittedName>
        <fullName evidence="2">L-rhamnose mutarotase</fullName>
    </submittedName>
</protein>
<dbReference type="Gene3D" id="3.30.70.100">
    <property type="match status" value="1"/>
</dbReference>
<accession>A0ABY7VZ43</accession>
<evidence type="ECO:0000313" key="3">
    <source>
        <dbReference type="Proteomes" id="UP001214250"/>
    </source>
</evidence>
<feature type="chain" id="PRO_5046880718" evidence="1">
    <location>
        <begin position="25"/>
        <end position="162"/>
    </location>
</feature>
<dbReference type="EMBL" id="CP117812">
    <property type="protein sequence ID" value="WDE98485.1"/>
    <property type="molecule type" value="Genomic_DNA"/>
</dbReference>
<evidence type="ECO:0000313" key="2">
    <source>
        <dbReference type="EMBL" id="WDE98485.1"/>
    </source>
</evidence>
<dbReference type="Pfam" id="PF05336">
    <property type="entry name" value="rhaM"/>
    <property type="match status" value="1"/>
</dbReference>
<dbReference type="PROSITE" id="PS51257">
    <property type="entry name" value="PROKAR_LIPOPROTEIN"/>
    <property type="match status" value="1"/>
</dbReference>
<organism evidence="2 3">
    <name type="scientific">Lentisphaera profundi</name>
    <dbReference type="NCBI Taxonomy" id="1658616"/>
    <lineage>
        <taxon>Bacteria</taxon>
        <taxon>Pseudomonadati</taxon>
        <taxon>Lentisphaerota</taxon>
        <taxon>Lentisphaeria</taxon>
        <taxon>Lentisphaerales</taxon>
        <taxon>Lentisphaeraceae</taxon>
        <taxon>Lentisphaera</taxon>
    </lineage>
</organism>
<dbReference type="PANTHER" id="PTHR34389">
    <property type="entry name" value="L-RHAMNOSE MUTAROTASE"/>
    <property type="match status" value="1"/>
</dbReference>
<gene>
    <name evidence="2" type="ORF">PQO03_11595</name>
</gene>
<dbReference type="RefSeq" id="WP_274153356.1">
    <property type="nucleotide sequence ID" value="NZ_CP117812.1"/>
</dbReference>
<dbReference type="SUPFAM" id="SSF54909">
    <property type="entry name" value="Dimeric alpha+beta barrel"/>
    <property type="match status" value="1"/>
</dbReference>